<protein>
    <recommendedName>
        <fullName evidence="3">DUF2383 domain-containing protein</fullName>
    </recommendedName>
</protein>
<gene>
    <name evidence="1" type="ORF">GCM10009640_16530</name>
</gene>
<evidence type="ECO:0000313" key="1">
    <source>
        <dbReference type="EMBL" id="GAA1422942.1"/>
    </source>
</evidence>
<comment type="caution">
    <text evidence="1">The sequence shown here is derived from an EMBL/GenBank/DDBJ whole genome shotgun (WGS) entry which is preliminary data.</text>
</comment>
<reference evidence="2" key="1">
    <citation type="journal article" date="2019" name="Int. J. Syst. Evol. Microbiol.">
        <title>The Global Catalogue of Microorganisms (GCM) 10K type strain sequencing project: providing services to taxonomists for standard genome sequencing and annotation.</title>
        <authorList>
            <consortium name="The Broad Institute Genomics Platform"/>
            <consortium name="The Broad Institute Genome Sequencing Center for Infectious Disease"/>
            <person name="Wu L."/>
            <person name="Ma J."/>
        </authorList>
    </citation>
    <scope>NUCLEOTIDE SEQUENCE [LARGE SCALE GENOMIC DNA]</scope>
    <source>
        <strain evidence="2">JCM 12398</strain>
    </source>
</reference>
<dbReference type="RefSeq" id="WP_343919299.1">
    <property type="nucleotide sequence ID" value="NZ_BAAAKK010000004.1"/>
</dbReference>
<evidence type="ECO:0008006" key="3">
    <source>
        <dbReference type="Google" id="ProtNLM"/>
    </source>
</evidence>
<accession>A0ABP4JMX5</accession>
<proteinExistence type="predicted"/>
<dbReference type="Proteomes" id="UP001501266">
    <property type="component" value="Unassembled WGS sequence"/>
</dbReference>
<dbReference type="EMBL" id="BAAAKK010000004">
    <property type="protein sequence ID" value="GAA1422942.1"/>
    <property type="molecule type" value="Genomic_DNA"/>
</dbReference>
<organism evidence="1 2">
    <name type="scientific">Agrococcus citreus</name>
    <dbReference type="NCBI Taxonomy" id="84643"/>
    <lineage>
        <taxon>Bacteria</taxon>
        <taxon>Bacillati</taxon>
        <taxon>Actinomycetota</taxon>
        <taxon>Actinomycetes</taxon>
        <taxon>Micrococcales</taxon>
        <taxon>Microbacteriaceae</taxon>
        <taxon>Agrococcus</taxon>
    </lineage>
</organism>
<keyword evidence="2" id="KW-1185">Reference proteome</keyword>
<evidence type="ECO:0000313" key="2">
    <source>
        <dbReference type="Proteomes" id="UP001501266"/>
    </source>
</evidence>
<name>A0ABP4JMX5_9MICO</name>
<sequence length="170" mass="19518">MTDERRSEADENLATYLNEHLLASEGGVQAFKAAAHTFEGTKHEAALLALSDEIERDRRDLAKIIQQLDFRPKGWKRVLTLALRAGGRANPVNLLRQRRSSLAQFELDFLTGAVRAKRSMWDALLELAEDDPRQDRKLLLSLQLRADQQIAELQRINRETVRERFLSREA</sequence>